<feature type="region of interest" description="Disordered" evidence="1">
    <location>
        <begin position="1"/>
        <end position="20"/>
    </location>
</feature>
<protein>
    <submittedName>
        <fullName evidence="2">Predicted protein</fullName>
    </submittedName>
</protein>
<sequence>MKPTMEDEMEEISGDDEVRKEEARAKATVAGGVIYLDRLQMSPRESLVKSPYTSLFFLARHGKALKLDVADDIALITGRAGVESGSHGVTASAKTWNQKRLIILVDGLGGSGGKEESCTKMSGCVKCENVAKKHVVFRGDITMIAPIPKSSDANIGESWSIASIFLEPLFIVNRMWNGFMQERRATTSGFRAAGCRKAKQRTEKGIGQDGMSQSSRIGIKNNSKPTHQSQPSEFPAGRARK</sequence>
<gene>
    <name evidence="2" type="ORF">HCEG_04075</name>
</gene>
<dbReference type="OMA" id="CENVAKK"/>
<name>F0UF03_AJEC8</name>
<dbReference type="Proteomes" id="UP000008142">
    <property type="component" value="Unassembled WGS sequence"/>
</dbReference>
<evidence type="ECO:0000313" key="3">
    <source>
        <dbReference type="Proteomes" id="UP000008142"/>
    </source>
</evidence>
<feature type="compositionally biased region" description="Polar residues" evidence="1">
    <location>
        <begin position="210"/>
        <end position="232"/>
    </location>
</feature>
<feature type="region of interest" description="Disordered" evidence="1">
    <location>
        <begin position="191"/>
        <end position="241"/>
    </location>
</feature>
<proteinExistence type="predicted"/>
<dbReference type="AlphaFoldDB" id="F0UF03"/>
<feature type="compositionally biased region" description="Acidic residues" evidence="1">
    <location>
        <begin position="1"/>
        <end position="15"/>
    </location>
</feature>
<organism evidence="3">
    <name type="scientific">Ajellomyces capsulatus (strain H88)</name>
    <name type="common">Darling's disease fungus</name>
    <name type="synonym">Histoplasma capsulatum</name>
    <dbReference type="NCBI Taxonomy" id="544711"/>
    <lineage>
        <taxon>Eukaryota</taxon>
        <taxon>Fungi</taxon>
        <taxon>Dikarya</taxon>
        <taxon>Ascomycota</taxon>
        <taxon>Pezizomycotina</taxon>
        <taxon>Eurotiomycetes</taxon>
        <taxon>Eurotiomycetidae</taxon>
        <taxon>Onygenales</taxon>
        <taxon>Ajellomycetaceae</taxon>
        <taxon>Histoplasma</taxon>
    </lineage>
</organism>
<evidence type="ECO:0000313" key="2">
    <source>
        <dbReference type="EMBL" id="EGC44860.1"/>
    </source>
</evidence>
<dbReference type="HOGENOM" id="CLU_1151532_0_0_1"/>
<accession>F0UF03</accession>
<evidence type="ECO:0000256" key="1">
    <source>
        <dbReference type="SAM" id="MobiDB-lite"/>
    </source>
</evidence>
<reference evidence="3" key="1">
    <citation type="submission" date="2008-07" db="EMBL/GenBank/DDBJ databases">
        <title>Annotation of Ajellomyces capsulatus strain H88.</title>
        <authorList>
            <person name="Champion M."/>
            <person name="Cuomo C."/>
            <person name="Ma L.-J."/>
            <person name="Henn M.R."/>
            <person name="Sil A."/>
            <person name="Goldman B."/>
            <person name="Young S.K."/>
            <person name="Kodira C.D."/>
            <person name="Zeng Q."/>
            <person name="Koehrsen M."/>
            <person name="Alvarado L."/>
            <person name="Berlin A."/>
            <person name="Borenstein D."/>
            <person name="Chen Z."/>
            <person name="Engels R."/>
            <person name="Freedman E."/>
            <person name="Gellesch M."/>
            <person name="Goldberg J."/>
            <person name="Griggs A."/>
            <person name="Gujja S."/>
            <person name="Heiman D."/>
            <person name="Hepburn T."/>
            <person name="Howarth C."/>
            <person name="Jen D."/>
            <person name="Larson L."/>
            <person name="Lewis B."/>
            <person name="Mehta T."/>
            <person name="Park D."/>
            <person name="Pearson M."/>
            <person name="Roberts A."/>
            <person name="Saif S."/>
            <person name="Shea T."/>
            <person name="Shenoy N."/>
            <person name="Sisk P."/>
            <person name="Stolte C."/>
            <person name="Sykes S."/>
            <person name="Walk T."/>
            <person name="White J."/>
            <person name="Yandava C."/>
            <person name="Klein B."/>
            <person name="McEwen J.G."/>
            <person name="Puccia R."/>
            <person name="Goldman G.H."/>
            <person name="Felipe M.S."/>
            <person name="Nino-Vega G."/>
            <person name="San-Blas G."/>
            <person name="Taylor J."/>
            <person name="Mendoza L."/>
            <person name="Galagan J."/>
            <person name="Nusbaum C."/>
            <person name="Birren B."/>
        </authorList>
    </citation>
    <scope>NUCLEOTIDE SEQUENCE [LARGE SCALE GENOMIC DNA]</scope>
    <source>
        <strain evidence="3">H88</strain>
    </source>
</reference>
<dbReference type="EMBL" id="DS990638">
    <property type="protein sequence ID" value="EGC44860.1"/>
    <property type="molecule type" value="Genomic_DNA"/>
</dbReference>